<sequence>MLAKVAAVRLALDRSACTPDRPGLPASSAFPGGEMGAGQTGRKNGKSGLSKGTGGFIPAEDALRKGQDQVAPARQRC</sequence>
<reference evidence="2 3" key="1">
    <citation type="submission" date="2016-02" db="EMBL/GenBank/DDBJ databases">
        <title>Draft genome sequence of the strain BR 10247T Bradyrhizobium neotropicale isolated from nodules of Centrolobium paraense.</title>
        <authorList>
            <person name="Simoes-Araujo J.L."/>
            <person name="Barauna A.C."/>
            <person name="Silva K."/>
            <person name="Zilli J.E."/>
        </authorList>
    </citation>
    <scope>NUCLEOTIDE SEQUENCE [LARGE SCALE GENOMIC DNA]</scope>
    <source>
        <strain evidence="2 3">BR 10247</strain>
    </source>
</reference>
<dbReference type="AlphaFoldDB" id="A0A176ZDE9"/>
<name>A0A176ZDE9_9BRAD</name>
<comment type="caution">
    <text evidence="2">The sequence shown here is derived from an EMBL/GenBank/DDBJ whole genome shotgun (WGS) entry which is preliminary data.</text>
</comment>
<evidence type="ECO:0000313" key="3">
    <source>
        <dbReference type="Proteomes" id="UP000077173"/>
    </source>
</evidence>
<evidence type="ECO:0000313" key="2">
    <source>
        <dbReference type="EMBL" id="OAF18568.1"/>
    </source>
</evidence>
<gene>
    <name evidence="2" type="ORF">AXW67_03375</name>
</gene>
<organism evidence="2 3">
    <name type="scientific">Bradyrhizobium neotropicale</name>
    <dbReference type="NCBI Taxonomy" id="1497615"/>
    <lineage>
        <taxon>Bacteria</taxon>
        <taxon>Pseudomonadati</taxon>
        <taxon>Pseudomonadota</taxon>
        <taxon>Alphaproteobacteria</taxon>
        <taxon>Hyphomicrobiales</taxon>
        <taxon>Nitrobacteraceae</taxon>
        <taxon>Bradyrhizobium</taxon>
    </lineage>
</organism>
<feature type="region of interest" description="Disordered" evidence="1">
    <location>
        <begin position="16"/>
        <end position="77"/>
    </location>
</feature>
<protein>
    <submittedName>
        <fullName evidence="2">Uncharacterized protein</fullName>
    </submittedName>
</protein>
<accession>A0A176ZDE9</accession>
<dbReference type="GeneID" id="32587917"/>
<dbReference type="Proteomes" id="UP000077173">
    <property type="component" value="Unassembled WGS sequence"/>
</dbReference>
<dbReference type="EMBL" id="LSEF01000033">
    <property type="protein sequence ID" value="OAF18568.1"/>
    <property type="molecule type" value="Genomic_DNA"/>
</dbReference>
<keyword evidence="3" id="KW-1185">Reference proteome</keyword>
<proteinExistence type="predicted"/>
<evidence type="ECO:0000256" key="1">
    <source>
        <dbReference type="SAM" id="MobiDB-lite"/>
    </source>
</evidence>